<organism evidence="1 2">
    <name type="scientific">Trichonephila clavata</name>
    <name type="common">Joro spider</name>
    <name type="synonym">Nephila clavata</name>
    <dbReference type="NCBI Taxonomy" id="2740835"/>
    <lineage>
        <taxon>Eukaryota</taxon>
        <taxon>Metazoa</taxon>
        <taxon>Ecdysozoa</taxon>
        <taxon>Arthropoda</taxon>
        <taxon>Chelicerata</taxon>
        <taxon>Arachnida</taxon>
        <taxon>Araneae</taxon>
        <taxon>Araneomorphae</taxon>
        <taxon>Entelegynae</taxon>
        <taxon>Araneoidea</taxon>
        <taxon>Nephilidae</taxon>
        <taxon>Trichonephila</taxon>
    </lineage>
</organism>
<dbReference type="Proteomes" id="UP000887116">
    <property type="component" value="Unassembled WGS sequence"/>
</dbReference>
<sequence>MMKINILLKSEKLFVWNEWRHQMSLKEFLFMKNETSCSAFSNLDMLSADVIAKYPFVQSKDNSEDEKHRNFRSRKSRTEIQSMLQQLLHTDDPTSDEPSLPSSFPFKSQLANMMSNWKKWHFFKETENIDFTFINKDFSSRLLFYKYEEENEDSIELIHILLSSLYNSEKIYTLSHSDSFSQDLFRTSSKYWFKNIPERARFHSTKWMEQLPESFVWLLQLLSNYIPVNCSYLYSEIQKIEKKLMDIKFASLNVG</sequence>
<accession>A0A8X6GSC3</accession>
<evidence type="ECO:0000313" key="2">
    <source>
        <dbReference type="Proteomes" id="UP000887116"/>
    </source>
</evidence>
<reference evidence="1" key="1">
    <citation type="submission" date="2020-07" db="EMBL/GenBank/DDBJ databases">
        <title>Multicomponent nature underlies the extraordinary mechanical properties of spider dragline silk.</title>
        <authorList>
            <person name="Kono N."/>
            <person name="Nakamura H."/>
            <person name="Mori M."/>
            <person name="Yoshida Y."/>
            <person name="Ohtoshi R."/>
            <person name="Malay A.D."/>
            <person name="Moran D.A.P."/>
            <person name="Tomita M."/>
            <person name="Numata K."/>
            <person name="Arakawa K."/>
        </authorList>
    </citation>
    <scope>NUCLEOTIDE SEQUENCE</scope>
</reference>
<gene>
    <name evidence="1" type="primary">TAF1B</name>
    <name evidence="1" type="ORF">TNCT_553061</name>
</gene>
<comment type="caution">
    <text evidence="1">The sequence shown here is derived from an EMBL/GenBank/DDBJ whole genome shotgun (WGS) entry which is preliminary data.</text>
</comment>
<name>A0A8X6GSC3_TRICU</name>
<keyword evidence="2" id="KW-1185">Reference proteome</keyword>
<dbReference type="AlphaFoldDB" id="A0A8X6GSC3"/>
<evidence type="ECO:0000313" key="1">
    <source>
        <dbReference type="EMBL" id="GFR07925.1"/>
    </source>
</evidence>
<dbReference type="OrthoDB" id="6428388at2759"/>
<dbReference type="EMBL" id="BMAO01016347">
    <property type="protein sequence ID" value="GFR07925.1"/>
    <property type="molecule type" value="Genomic_DNA"/>
</dbReference>
<protein>
    <submittedName>
        <fullName evidence="1">TATA box-binding protein-associated factor RNA polymerase I subunit B</fullName>
    </submittedName>
</protein>
<proteinExistence type="predicted"/>